<dbReference type="SMART" id="SM00220">
    <property type="entry name" value="S_TKc"/>
    <property type="match status" value="1"/>
</dbReference>
<dbReference type="InterPro" id="IPR011009">
    <property type="entry name" value="Kinase-like_dom_sf"/>
</dbReference>
<organism evidence="6 7">
    <name type="scientific">Hyaloperonospora arabidopsidis (strain Emoy2)</name>
    <name type="common">Downy mildew agent</name>
    <name type="synonym">Peronospora arabidopsidis</name>
    <dbReference type="NCBI Taxonomy" id="559515"/>
    <lineage>
        <taxon>Eukaryota</taxon>
        <taxon>Sar</taxon>
        <taxon>Stramenopiles</taxon>
        <taxon>Oomycota</taxon>
        <taxon>Peronosporomycetes</taxon>
        <taxon>Peronosporales</taxon>
        <taxon>Peronosporaceae</taxon>
        <taxon>Hyaloperonospora</taxon>
    </lineage>
</organism>
<feature type="transmembrane region" description="Helical" evidence="4">
    <location>
        <begin position="667"/>
        <end position="686"/>
    </location>
</feature>
<dbReference type="InterPro" id="IPR001611">
    <property type="entry name" value="Leu-rich_rpt"/>
</dbReference>
<evidence type="ECO:0000256" key="4">
    <source>
        <dbReference type="SAM" id="Phobius"/>
    </source>
</evidence>
<name>M4BA15_HYAAE</name>
<proteinExistence type="predicted"/>
<feature type="compositionally biased region" description="Low complexity" evidence="3">
    <location>
        <begin position="231"/>
        <end position="279"/>
    </location>
</feature>
<dbReference type="AlphaFoldDB" id="M4BA15"/>
<reference evidence="6" key="2">
    <citation type="submission" date="2015-06" db="UniProtKB">
        <authorList>
            <consortium name="EnsemblProtists"/>
        </authorList>
    </citation>
    <scope>IDENTIFICATION</scope>
    <source>
        <strain evidence="6">Emoy2</strain>
    </source>
</reference>
<feature type="domain" description="Protein kinase" evidence="5">
    <location>
        <begin position="790"/>
        <end position="1062"/>
    </location>
</feature>
<evidence type="ECO:0000313" key="7">
    <source>
        <dbReference type="Proteomes" id="UP000011713"/>
    </source>
</evidence>
<keyword evidence="4" id="KW-0812">Transmembrane</keyword>
<feature type="region of interest" description="Disordered" evidence="3">
    <location>
        <begin position="1073"/>
        <end position="1093"/>
    </location>
</feature>
<keyword evidence="7" id="KW-1185">Reference proteome</keyword>
<dbReference type="InParanoid" id="M4BA15"/>
<dbReference type="GO" id="GO:0005524">
    <property type="term" value="F:ATP binding"/>
    <property type="evidence" value="ECO:0007669"/>
    <property type="project" value="InterPro"/>
</dbReference>
<feature type="compositionally biased region" description="Polar residues" evidence="3">
    <location>
        <begin position="9"/>
        <end position="22"/>
    </location>
</feature>
<dbReference type="GO" id="GO:0004674">
    <property type="term" value="F:protein serine/threonine kinase activity"/>
    <property type="evidence" value="ECO:0007669"/>
    <property type="project" value="TreeGrafter"/>
</dbReference>
<evidence type="ECO:0000256" key="1">
    <source>
        <dbReference type="ARBA" id="ARBA00022614"/>
    </source>
</evidence>
<dbReference type="CDD" id="cd13999">
    <property type="entry name" value="STKc_MAP3K-like"/>
    <property type="match status" value="1"/>
</dbReference>
<dbReference type="SUPFAM" id="SSF56112">
    <property type="entry name" value="Protein kinase-like (PK-like)"/>
    <property type="match status" value="1"/>
</dbReference>
<dbReference type="Gene3D" id="3.30.200.20">
    <property type="entry name" value="Phosphorylase Kinase, domain 1"/>
    <property type="match status" value="1"/>
</dbReference>
<dbReference type="VEuPathDB" id="FungiDB:HpaG803125"/>
<dbReference type="InterPro" id="IPR051681">
    <property type="entry name" value="Ser/Thr_Kinases-Pseudokinases"/>
</dbReference>
<dbReference type="EMBL" id="JH598048">
    <property type="status" value="NOT_ANNOTATED_CDS"/>
    <property type="molecule type" value="Genomic_DNA"/>
</dbReference>
<dbReference type="Proteomes" id="UP000011713">
    <property type="component" value="Unassembled WGS sequence"/>
</dbReference>
<dbReference type="Gene3D" id="1.10.510.10">
    <property type="entry name" value="Transferase(Phosphotransferase) domain 1"/>
    <property type="match status" value="1"/>
</dbReference>
<dbReference type="Pfam" id="PF00069">
    <property type="entry name" value="Pkinase"/>
    <property type="match status" value="1"/>
</dbReference>
<protein>
    <recommendedName>
        <fullName evidence="5">Protein kinase domain-containing protein</fullName>
    </recommendedName>
</protein>
<dbReference type="HOGENOM" id="CLU_005082_0_0_1"/>
<feature type="compositionally biased region" description="Polar residues" evidence="3">
    <location>
        <begin position="32"/>
        <end position="62"/>
    </location>
</feature>
<dbReference type="PROSITE" id="PS50011">
    <property type="entry name" value="PROTEIN_KINASE_DOM"/>
    <property type="match status" value="1"/>
</dbReference>
<dbReference type="eggNOG" id="KOG0192">
    <property type="taxonomic scope" value="Eukaryota"/>
</dbReference>
<keyword evidence="2" id="KW-0677">Repeat</keyword>
<feature type="compositionally biased region" description="Low complexity" evidence="3">
    <location>
        <begin position="114"/>
        <end position="176"/>
    </location>
</feature>
<dbReference type="EnsemblProtists" id="HpaT803125">
    <property type="protein sequence ID" value="HpaP803125"/>
    <property type="gene ID" value="HpaG803125"/>
</dbReference>
<feature type="compositionally biased region" description="Polar residues" evidence="3">
    <location>
        <begin position="178"/>
        <end position="205"/>
    </location>
</feature>
<evidence type="ECO:0000256" key="2">
    <source>
        <dbReference type="ARBA" id="ARBA00022737"/>
    </source>
</evidence>
<feature type="compositionally biased region" description="Polar residues" evidence="3">
    <location>
        <begin position="214"/>
        <end position="230"/>
    </location>
</feature>
<keyword evidence="1" id="KW-0433">Leucine-rich repeat</keyword>
<accession>M4BA15</accession>
<dbReference type="Gene3D" id="3.80.10.10">
    <property type="entry name" value="Ribonuclease Inhibitor"/>
    <property type="match status" value="1"/>
</dbReference>
<dbReference type="PANTHER" id="PTHR44329">
    <property type="entry name" value="SERINE/THREONINE-PROTEIN KINASE TNNI3K-RELATED"/>
    <property type="match status" value="1"/>
</dbReference>
<evidence type="ECO:0000259" key="5">
    <source>
        <dbReference type="PROSITE" id="PS50011"/>
    </source>
</evidence>
<sequence>MVSLRDEPTASNSSTQMNTETGDSPPVIEAPTASQSTRMITKQTAPSDGEVDNTTATTGSLKTTDDTGAIATTVTGRASDSTNLLKDEDVGDISSAVAPAAHNDHSLPSATAITTDDGVDSSTSTAVTGDAVTGTSTVGTDRSSSTNGSTTSSRYTLNTVGSSAATSRDSSSLASARTPPSTALTSLSVVQPRQGSSVGTANTESRTSKDLPASSPSFTGTFTNGNTAADTTKSSKSTGNHYNSGTTTATQGTVTASSAGKHATSASDVTTSSSESTASIDNDQPNSGFTGSSTPSPVQSSEGFSSFTKSGAKAISPFSSRSSSRSSIALKRWYASILRENETQLIVGTNSSSSITSAFHQVCNGQPALITQSSAETPNGGCPDELTALNASCTCLTGYDSTTTSWVFNVMTESWNSTTTATTRSLTQSASDKLAVDTIRPIWVSSSLETLTIDSTGDSPAQLTFLDESSSLSSTSLNLVRSQSSNSSKLTTLSLTNLDLNTIAATKSDFIPATVTNLTLRNCNISTLRSSFTRTWSGLQYLDLSSNNLRRDSFIGGAALKELNLSHNALAVFPVKSLSLSALEALYIHGNIIKSFNVNQDEFNQIQALTAFTADQPASKSTCQDGAWQSAHGTAFCVLSASTAAAPDSSRAAGSTSQGDTEGIGSLAYWLVAGAVVVFFVLLLVVRKRRRYSRERDSGPFVSPIAIEPTTPKCDLSIAFDDALNRDSIVEAAAPAPVVGDGVASIAAQVYPGYGRSHGNSIDSKDTTAMDAALASNEALASCRLDYNDVQLGRCISRGGFGLVFVGSYRGRHVAVKKIRNERDVGCKQVEHFVREISLLSSLSHPRIVEFIGACWTTPAELSAVSELMERGDLRDVTRRFKRRGYRLTWSTYKVNIALHIAEALTYLHGLTPTVIHRDLKAKNVMLNADMEAKLSDFGIARKRSSNDGSEPMTAGIGTSFWIAPEVLLGHDYDERADIYSFGVVLSEIDTEDYPYWNAKHPPQGKAQENDILRQVARGTKRPTFADDCPPAILDLAARCLRTDPAKRPSALGIVLYLQHLLQYRNSSAPCSSMVRSSDGTKRSPSVVPAPDNAIMSSGDTDLAAPQKTTTPLTGALVATSSDNLFCAASSRPRGVTYEMMPPSPQVTHRIHTETTVKGERNPTTRLDAQASASSIPNHVTTAVSRGSENVRSSRNCIDANPTSPTGLQASHQTTLNHLASNGSGALQAEKRP</sequence>
<dbReference type="PROSITE" id="PS00108">
    <property type="entry name" value="PROTEIN_KINASE_ST"/>
    <property type="match status" value="1"/>
</dbReference>
<keyword evidence="4" id="KW-1133">Transmembrane helix</keyword>
<feature type="region of interest" description="Disordered" evidence="3">
    <location>
        <begin position="1182"/>
        <end position="1211"/>
    </location>
</feature>
<keyword evidence="4" id="KW-0472">Membrane</keyword>
<dbReference type="InterPro" id="IPR032675">
    <property type="entry name" value="LRR_dom_sf"/>
</dbReference>
<dbReference type="InterPro" id="IPR008271">
    <property type="entry name" value="Ser/Thr_kinase_AS"/>
</dbReference>
<dbReference type="SUPFAM" id="SSF52058">
    <property type="entry name" value="L domain-like"/>
    <property type="match status" value="1"/>
</dbReference>
<dbReference type="PANTHER" id="PTHR44329:SF214">
    <property type="entry name" value="PROTEIN KINASE DOMAIN-CONTAINING PROTEIN"/>
    <property type="match status" value="1"/>
</dbReference>
<feature type="region of interest" description="Disordered" evidence="3">
    <location>
        <begin position="1"/>
        <end position="306"/>
    </location>
</feature>
<dbReference type="STRING" id="559515.M4BA15"/>
<feature type="compositionally biased region" description="Polar residues" evidence="3">
    <location>
        <begin position="70"/>
        <end position="84"/>
    </location>
</feature>
<evidence type="ECO:0000313" key="6">
    <source>
        <dbReference type="EnsemblProtists" id="HpaP803125"/>
    </source>
</evidence>
<evidence type="ECO:0000256" key="3">
    <source>
        <dbReference type="SAM" id="MobiDB-lite"/>
    </source>
</evidence>
<dbReference type="Pfam" id="PF13855">
    <property type="entry name" value="LRR_8"/>
    <property type="match status" value="1"/>
</dbReference>
<reference evidence="7" key="1">
    <citation type="journal article" date="2010" name="Science">
        <title>Signatures of adaptation to obligate biotrophy in the Hyaloperonospora arabidopsidis genome.</title>
        <authorList>
            <person name="Baxter L."/>
            <person name="Tripathy S."/>
            <person name="Ishaque N."/>
            <person name="Boot N."/>
            <person name="Cabral A."/>
            <person name="Kemen E."/>
            <person name="Thines M."/>
            <person name="Ah-Fong A."/>
            <person name="Anderson R."/>
            <person name="Badejoko W."/>
            <person name="Bittner-Eddy P."/>
            <person name="Boore J.L."/>
            <person name="Chibucos M.C."/>
            <person name="Coates M."/>
            <person name="Dehal P."/>
            <person name="Delehaunty K."/>
            <person name="Dong S."/>
            <person name="Downton P."/>
            <person name="Dumas B."/>
            <person name="Fabro G."/>
            <person name="Fronick C."/>
            <person name="Fuerstenberg S.I."/>
            <person name="Fulton L."/>
            <person name="Gaulin E."/>
            <person name="Govers F."/>
            <person name="Hughes L."/>
            <person name="Humphray S."/>
            <person name="Jiang R.H."/>
            <person name="Judelson H."/>
            <person name="Kamoun S."/>
            <person name="Kyung K."/>
            <person name="Meijer H."/>
            <person name="Minx P."/>
            <person name="Morris P."/>
            <person name="Nelson J."/>
            <person name="Phuntumart V."/>
            <person name="Qutob D."/>
            <person name="Rehmany A."/>
            <person name="Rougon-Cardoso A."/>
            <person name="Ryden P."/>
            <person name="Torto-Alalibo T."/>
            <person name="Studholme D."/>
            <person name="Wang Y."/>
            <person name="Win J."/>
            <person name="Wood J."/>
            <person name="Clifton S.W."/>
            <person name="Rogers J."/>
            <person name="Van den Ackerveken G."/>
            <person name="Jones J.D."/>
            <person name="McDowell J.M."/>
            <person name="Beynon J."/>
            <person name="Tyler B.M."/>
        </authorList>
    </citation>
    <scope>NUCLEOTIDE SEQUENCE [LARGE SCALE GENOMIC DNA]</scope>
    <source>
        <strain evidence="7">Emoy2</strain>
    </source>
</reference>
<feature type="compositionally biased region" description="Polar residues" evidence="3">
    <location>
        <begin position="280"/>
        <end position="306"/>
    </location>
</feature>
<dbReference type="InterPro" id="IPR000719">
    <property type="entry name" value="Prot_kinase_dom"/>
</dbReference>